<dbReference type="InterPro" id="IPR032781">
    <property type="entry name" value="ABC_tran_Xtn"/>
</dbReference>
<dbReference type="Gene3D" id="3.40.50.300">
    <property type="entry name" value="P-loop containing nucleotide triphosphate hydrolases"/>
    <property type="match status" value="2"/>
</dbReference>
<dbReference type="PANTHER" id="PTHR42855:SF2">
    <property type="entry name" value="DRUG RESISTANCE ABC TRANSPORTER,ATP-BINDING PROTEIN"/>
    <property type="match status" value="1"/>
</dbReference>
<dbReference type="SUPFAM" id="SSF52540">
    <property type="entry name" value="P-loop containing nucleoside triphosphate hydrolases"/>
    <property type="match status" value="2"/>
</dbReference>
<keyword evidence="5" id="KW-1185">Reference proteome</keyword>
<dbReference type="PANTHER" id="PTHR42855">
    <property type="entry name" value="ABC TRANSPORTER ATP-BINDING SUBUNIT"/>
    <property type="match status" value="1"/>
</dbReference>
<evidence type="ECO:0000259" key="3">
    <source>
        <dbReference type="PROSITE" id="PS50893"/>
    </source>
</evidence>
<dbReference type="InterPro" id="IPR003593">
    <property type="entry name" value="AAA+_ATPase"/>
</dbReference>
<dbReference type="PROSITE" id="PS50893">
    <property type="entry name" value="ABC_TRANSPORTER_2"/>
    <property type="match status" value="2"/>
</dbReference>
<reference evidence="4 5" key="1">
    <citation type="submission" date="2010-08" db="EMBL/GenBank/DDBJ databases">
        <authorList>
            <consortium name="US DOE Joint Genome Institute (JGI-PGF)"/>
            <person name="Lucas S."/>
            <person name="Copeland A."/>
            <person name="Lapidus A."/>
            <person name="Cheng J.-F."/>
            <person name="Bruce D."/>
            <person name="Goodwin L."/>
            <person name="Pitluck S."/>
            <person name="Land M.L."/>
            <person name="Hauser L."/>
            <person name="Chang Y.-J."/>
            <person name="Anderson I.J."/>
            <person name="Johnson E."/>
            <person name="Mulhopadhyay B."/>
            <person name="Kyrpides N."/>
            <person name="Woyke T.J."/>
        </authorList>
    </citation>
    <scope>NUCLEOTIDE SEQUENCE [LARGE SCALE GENOMIC DNA]</scope>
    <source>
        <strain evidence="4 5">6</strain>
    </source>
</reference>
<evidence type="ECO:0000313" key="5">
    <source>
        <dbReference type="Proteomes" id="UP000005753"/>
    </source>
</evidence>
<keyword evidence="2" id="KW-0067">ATP-binding</keyword>
<dbReference type="Pfam" id="PF12848">
    <property type="entry name" value="ABC_tran_Xtn"/>
    <property type="match status" value="1"/>
</dbReference>
<dbReference type="GO" id="GO:0016887">
    <property type="term" value="F:ATP hydrolysis activity"/>
    <property type="evidence" value="ECO:0007669"/>
    <property type="project" value="InterPro"/>
</dbReference>
<dbReference type="InterPro" id="IPR017871">
    <property type="entry name" value="ABC_transporter-like_CS"/>
</dbReference>
<organism evidence="4 5">
    <name type="scientific">Eubacterium cellulosolvens (strain ATCC 43171 / JCM 9499 / 6)</name>
    <name type="common">Cillobacterium cellulosolvens</name>
    <dbReference type="NCBI Taxonomy" id="633697"/>
    <lineage>
        <taxon>Bacteria</taxon>
        <taxon>Bacillati</taxon>
        <taxon>Bacillota</taxon>
        <taxon>Clostridia</taxon>
        <taxon>Eubacteriales</taxon>
        <taxon>Eubacteriaceae</taxon>
        <taxon>Eubacterium</taxon>
    </lineage>
</organism>
<dbReference type="AlphaFoldDB" id="I5ATE4"/>
<accession>I5ATE4</accession>
<protein>
    <submittedName>
        <fullName evidence="4">ATPase component of ABC transporters with duplicated ATPase domain</fullName>
    </submittedName>
</protein>
<dbReference type="eggNOG" id="COG0488">
    <property type="taxonomic scope" value="Bacteria"/>
</dbReference>
<dbReference type="InterPro" id="IPR051309">
    <property type="entry name" value="ABCF_ATPase"/>
</dbReference>
<reference evidence="4 5" key="2">
    <citation type="submission" date="2012-02" db="EMBL/GenBank/DDBJ databases">
        <title>Improved High-Quality Draft sequence of Eubacterium cellulosolvens 6.</title>
        <authorList>
            <consortium name="US DOE Joint Genome Institute"/>
            <person name="Lucas S."/>
            <person name="Han J."/>
            <person name="Lapidus A."/>
            <person name="Cheng J.-F."/>
            <person name="Goodwin L."/>
            <person name="Pitluck S."/>
            <person name="Peters L."/>
            <person name="Mikhailova N."/>
            <person name="Gu W."/>
            <person name="Detter J.C."/>
            <person name="Han C."/>
            <person name="Tapia R."/>
            <person name="Land M."/>
            <person name="Hauser L."/>
            <person name="Kyrpides N."/>
            <person name="Ivanova N."/>
            <person name="Pagani I."/>
            <person name="Johnson E."/>
            <person name="Mukhopadhyay B."/>
            <person name="Anderson I."/>
            <person name="Woyke T."/>
        </authorList>
    </citation>
    <scope>NUCLEOTIDE SEQUENCE [LARGE SCALE GENOMIC DNA]</scope>
    <source>
        <strain evidence="4 5">6</strain>
    </source>
</reference>
<gene>
    <name evidence="4" type="ORF">EubceDRAFT1_1251</name>
</gene>
<dbReference type="STRING" id="633697.EubceDRAFT1_1251"/>
<evidence type="ECO:0000313" key="4">
    <source>
        <dbReference type="EMBL" id="EIM57067.1"/>
    </source>
</evidence>
<dbReference type="HOGENOM" id="CLU_000604_36_0_9"/>
<dbReference type="InterPro" id="IPR027417">
    <property type="entry name" value="P-loop_NTPase"/>
</dbReference>
<evidence type="ECO:0000256" key="2">
    <source>
        <dbReference type="ARBA" id="ARBA00022840"/>
    </source>
</evidence>
<dbReference type="PROSITE" id="PS00211">
    <property type="entry name" value="ABC_TRANSPORTER_1"/>
    <property type="match status" value="2"/>
</dbReference>
<keyword evidence="1" id="KW-0547">Nucleotide-binding</keyword>
<name>I5ATE4_EUBC6</name>
<dbReference type="GO" id="GO:0005524">
    <property type="term" value="F:ATP binding"/>
    <property type="evidence" value="ECO:0007669"/>
    <property type="project" value="UniProtKB-KW"/>
</dbReference>
<dbReference type="FunFam" id="3.40.50.300:FF:000011">
    <property type="entry name" value="Putative ABC transporter ATP-binding component"/>
    <property type="match status" value="1"/>
</dbReference>
<dbReference type="InterPro" id="IPR003439">
    <property type="entry name" value="ABC_transporter-like_ATP-bd"/>
</dbReference>
<feature type="domain" description="ABC transporter" evidence="3">
    <location>
        <begin position="287"/>
        <end position="514"/>
    </location>
</feature>
<dbReference type="SMART" id="SM00382">
    <property type="entry name" value="AAA"/>
    <property type="match status" value="2"/>
</dbReference>
<dbReference type="EMBL" id="CM001487">
    <property type="protein sequence ID" value="EIM57067.1"/>
    <property type="molecule type" value="Genomic_DNA"/>
</dbReference>
<dbReference type="Pfam" id="PF00005">
    <property type="entry name" value="ABC_tran"/>
    <property type="match status" value="2"/>
</dbReference>
<sequence>MLLEIRDGSVSRQGQPVLSHFCFEIRGTEKIAVVGRNGAGKTTLLEVLYGSIDLELNEKNRESGIKKARAFTVGMLGQQTGEADERTVSVCAEEAILSGRSDEFRYSEERFVREREFVQMFTRLGFPKSECEKKLCEFSGGELVKIRLILLLLARPDVLILDEPTNHLDLASVEWLEQCVRDYPGAVVMVSHDRFFLDRTAEVVWEVSGGKLIRYPGNYTEYRKQKMANLEKARKAWERQQDEIRKQKELIDRFRHKPRKAAFARSRKKMLERMQPVEKPEEDDAVIHTGDLLPLRRGSKSVYACEHLKIGYRELVRELSFRVRRGQKIGIMGANGTGKTTFLRTMAGVLEPLDGEQSLGVNIDVAYFDQQSAAIESEERVIDWFHNHFPALQEKEIRTILAAYLFYGRDMGKKVSSLSGGEKARLVLASLLQNRPNLLILDEPTNHMDIPAKETLESLLVNYRGTIVFVSHDRYFLSKVAENLLIFEDGKKSVSYYPFGYRHYLERRDRVLAGEDPALARDAENQRLLDELRAVPKGERHRIRELSTEDAILSWEFEQNHRAREKAEQYFRNLCEVREKELQKRREVSQTLEEYMYPEKGEALAGNFADTDPAGTSDAEWERRIEEARDSWTATLIEWYDIWLDTREAANEGREASSDEHEA</sequence>
<feature type="domain" description="ABC transporter" evidence="3">
    <location>
        <begin position="3"/>
        <end position="234"/>
    </location>
</feature>
<evidence type="ECO:0000256" key="1">
    <source>
        <dbReference type="ARBA" id="ARBA00022741"/>
    </source>
</evidence>
<dbReference type="Proteomes" id="UP000005753">
    <property type="component" value="Chromosome"/>
</dbReference>
<proteinExistence type="predicted"/>
<dbReference type="OrthoDB" id="9801441at2"/>
<dbReference type="CDD" id="cd03221">
    <property type="entry name" value="ABCF_EF-3"/>
    <property type="match status" value="2"/>
</dbReference>